<gene>
    <name evidence="2" type="ORF">Pmar_PMAR005437</name>
</gene>
<feature type="transmembrane region" description="Helical" evidence="1">
    <location>
        <begin position="76"/>
        <end position="97"/>
    </location>
</feature>
<keyword evidence="3" id="KW-1185">Reference proteome</keyword>
<feature type="transmembrane region" description="Helical" evidence="1">
    <location>
        <begin position="46"/>
        <end position="64"/>
    </location>
</feature>
<evidence type="ECO:0000313" key="3">
    <source>
        <dbReference type="Proteomes" id="UP000007800"/>
    </source>
</evidence>
<protein>
    <submittedName>
        <fullName evidence="2">Uncharacterized protein</fullName>
    </submittedName>
</protein>
<evidence type="ECO:0000313" key="2">
    <source>
        <dbReference type="EMBL" id="EER04799.1"/>
    </source>
</evidence>
<dbReference type="EMBL" id="GG681296">
    <property type="protein sequence ID" value="EER04799.1"/>
    <property type="molecule type" value="Genomic_DNA"/>
</dbReference>
<accession>C5LEP9</accession>
<reference evidence="2 3" key="1">
    <citation type="submission" date="2008-07" db="EMBL/GenBank/DDBJ databases">
        <authorList>
            <person name="El-Sayed N."/>
            <person name="Caler E."/>
            <person name="Inman J."/>
            <person name="Amedeo P."/>
            <person name="Hass B."/>
            <person name="Wortman J."/>
        </authorList>
    </citation>
    <scope>NUCLEOTIDE SEQUENCE [LARGE SCALE GENOMIC DNA]</scope>
    <source>
        <strain evidence="3">ATCC 50983 / TXsc</strain>
    </source>
</reference>
<evidence type="ECO:0000256" key="1">
    <source>
        <dbReference type="SAM" id="Phobius"/>
    </source>
</evidence>
<dbReference type="GeneID" id="9050288"/>
<feature type="transmembrane region" description="Helical" evidence="1">
    <location>
        <begin position="289"/>
        <end position="308"/>
    </location>
</feature>
<sequence>MAITDVIPPALAAGGLHVLMGPDHISAIMTVSVCQRLKAFWYGIRWGIGHSVGLALVAALLWAIEAESSDASTHHFAHVASYVSGAFMLAFGLYFLVKAKTELEKISQVVDSRTSRRWHLADRDVNDNVAFELLDDDLVHELEVGDDKEADVELEDKTAQIVGASADTTQPNSPSDHSIGLPHVVEPAIEPRIKCCMFATGGRTRARLVQALVSFCAGILGGIAGPGGMLAIVPATYYDTAAEAFAYIGTFFIASTLMMGIVAAIYGEATYRVASRSIGGRGSLRVVKIVYYASCGASIAVGIIWIVLNATGTLQKLFD</sequence>
<proteinExistence type="predicted"/>
<keyword evidence="1" id="KW-1133">Transmembrane helix</keyword>
<dbReference type="Proteomes" id="UP000007800">
    <property type="component" value="Unassembled WGS sequence"/>
</dbReference>
<dbReference type="InParanoid" id="C5LEP9"/>
<dbReference type="AlphaFoldDB" id="C5LEP9"/>
<dbReference type="OMA" id="QWGCGHS"/>
<dbReference type="PANTHER" id="PTHR33876">
    <property type="entry name" value="UNNAMED PRODUCT"/>
    <property type="match status" value="1"/>
</dbReference>
<organism evidence="3">
    <name type="scientific">Perkinsus marinus (strain ATCC 50983 / TXsc)</name>
    <dbReference type="NCBI Taxonomy" id="423536"/>
    <lineage>
        <taxon>Eukaryota</taxon>
        <taxon>Sar</taxon>
        <taxon>Alveolata</taxon>
        <taxon>Perkinsozoa</taxon>
        <taxon>Perkinsea</taxon>
        <taxon>Perkinsida</taxon>
        <taxon>Perkinsidae</taxon>
        <taxon>Perkinsus</taxon>
    </lineage>
</organism>
<dbReference type="OrthoDB" id="669460at2759"/>
<dbReference type="InterPro" id="IPR052776">
    <property type="entry name" value="Chloro_ReproSupport/MetalTrans"/>
</dbReference>
<feature type="transmembrane region" description="Helical" evidence="1">
    <location>
        <begin position="212"/>
        <end position="238"/>
    </location>
</feature>
<dbReference type="RefSeq" id="XP_002772983.1">
    <property type="nucleotide sequence ID" value="XM_002772937.1"/>
</dbReference>
<keyword evidence="1" id="KW-0472">Membrane</keyword>
<keyword evidence="1" id="KW-0812">Transmembrane</keyword>
<dbReference type="PANTHER" id="PTHR33876:SF4">
    <property type="entry name" value="CHLOROPLAST PROTEIN FOR GROWTH AND FERTILITY 2"/>
    <property type="match status" value="1"/>
</dbReference>
<feature type="transmembrane region" description="Helical" evidence="1">
    <location>
        <begin position="244"/>
        <end position="268"/>
    </location>
</feature>
<name>C5LEP9_PERM5</name>